<sequence>MASLFPPGYVPNYALLAGWDSTGAAFTVMAVAFVFMLTMLRNLIFAAKSAHTRANYSYLLIWCVFRIVALALRGYAVTGDNGQKLALYQWAQIAASIGFMPLAKVLIFNLLEIKELASVGRLKKMEPFYFS</sequence>
<organism evidence="2 3">
    <name type="scientific">Physocladia obscura</name>
    <dbReference type="NCBI Taxonomy" id="109957"/>
    <lineage>
        <taxon>Eukaryota</taxon>
        <taxon>Fungi</taxon>
        <taxon>Fungi incertae sedis</taxon>
        <taxon>Chytridiomycota</taxon>
        <taxon>Chytridiomycota incertae sedis</taxon>
        <taxon>Chytridiomycetes</taxon>
        <taxon>Chytridiales</taxon>
        <taxon>Chytriomycetaceae</taxon>
        <taxon>Physocladia</taxon>
    </lineage>
</organism>
<name>A0AAD5T7E8_9FUNG</name>
<evidence type="ECO:0000313" key="3">
    <source>
        <dbReference type="Proteomes" id="UP001211907"/>
    </source>
</evidence>
<gene>
    <name evidence="2" type="ORF">HK100_002112</name>
</gene>
<keyword evidence="3" id="KW-1185">Reference proteome</keyword>
<keyword evidence="1" id="KW-0812">Transmembrane</keyword>
<dbReference type="AlphaFoldDB" id="A0AAD5T7E8"/>
<evidence type="ECO:0000313" key="2">
    <source>
        <dbReference type="EMBL" id="KAJ3135981.1"/>
    </source>
</evidence>
<feature type="transmembrane region" description="Helical" evidence="1">
    <location>
        <begin position="88"/>
        <end position="111"/>
    </location>
</feature>
<keyword evidence="1" id="KW-1133">Transmembrane helix</keyword>
<dbReference type="Proteomes" id="UP001211907">
    <property type="component" value="Unassembled WGS sequence"/>
</dbReference>
<feature type="transmembrane region" description="Helical" evidence="1">
    <location>
        <begin position="56"/>
        <end position="76"/>
    </location>
</feature>
<reference evidence="2" key="1">
    <citation type="submission" date="2020-05" db="EMBL/GenBank/DDBJ databases">
        <title>Phylogenomic resolution of chytrid fungi.</title>
        <authorList>
            <person name="Stajich J.E."/>
            <person name="Amses K."/>
            <person name="Simmons R."/>
            <person name="Seto K."/>
            <person name="Myers J."/>
            <person name="Bonds A."/>
            <person name="Quandt C.A."/>
            <person name="Barry K."/>
            <person name="Liu P."/>
            <person name="Grigoriev I."/>
            <person name="Longcore J.E."/>
            <person name="James T.Y."/>
        </authorList>
    </citation>
    <scope>NUCLEOTIDE SEQUENCE</scope>
    <source>
        <strain evidence="2">JEL0513</strain>
    </source>
</reference>
<protein>
    <submittedName>
        <fullName evidence="2">Uncharacterized protein</fullName>
    </submittedName>
</protein>
<evidence type="ECO:0000256" key="1">
    <source>
        <dbReference type="SAM" id="Phobius"/>
    </source>
</evidence>
<feature type="transmembrane region" description="Helical" evidence="1">
    <location>
        <begin position="23"/>
        <end position="44"/>
    </location>
</feature>
<comment type="caution">
    <text evidence="2">The sequence shown here is derived from an EMBL/GenBank/DDBJ whole genome shotgun (WGS) entry which is preliminary data.</text>
</comment>
<dbReference type="EMBL" id="JADGJH010000148">
    <property type="protein sequence ID" value="KAJ3135981.1"/>
    <property type="molecule type" value="Genomic_DNA"/>
</dbReference>
<keyword evidence="1" id="KW-0472">Membrane</keyword>
<accession>A0AAD5T7E8</accession>
<proteinExistence type="predicted"/>